<protein>
    <submittedName>
        <fullName evidence="1">Uncharacterized protein</fullName>
    </submittedName>
</protein>
<reference evidence="1" key="1">
    <citation type="submission" date="2014-12" db="EMBL/GenBank/DDBJ databases">
        <title>Insight into the proteome of Arion vulgaris.</title>
        <authorList>
            <person name="Aradska J."/>
            <person name="Bulat T."/>
            <person name="Smidak R."/>
            <person name="Sarate P."/>
            <person name="Gangsoo J."/>
            <person name="Sialana F."/>
            <person name="Bilban M."/>
            <person name="Lubec G."/>
        </authorList>
    </citation>
    <scope>NUCLEOTIDE SEQUENCE</scope>
    <source>
        <tissue evidence="1">Skin</tissue>
    </source>
</reference>
<accession>A0A0B6Y8X3</accession>
<feature type="non-terminal residue" evidence="1">
    <location>
        <position position="99"/>
    </location>
</feature>
<organism evidence="1">
    <name type="scientific">Arion vulgaris</name>
    <dbReference type="NCBI Taxonomy" id="1028688"/>
    <lineage>
        <taxon>Eukaryota</taxon>
        <taxon>Metazoa</taxon>
        <taxon>Spiralia</taxon>
        <taxon>Lophotrochozoa</taxon>
        <taxon>Mollusca</taxon>
        <taxon>Gastropoda</taxon>
        <taxon>Heterobranchia</taxon>
        <taxon>Euthyneura</taxon>
        <taxon>Panpulmonata</taxon>
        <taxon>Eupulmonata</taxon>
        <taxon>Stylommatophora</taxon>
        <taxon>Helicina</taxon>
        <taxon>Arionoidea</taxon>
        <taxon>Arionidae</taxon>
        <taxon>Arion</taxon>
    </lineage>
</organism>
<gene>
    <name evidence="1" type="primary">ORF17277</name>
</gene>
<proteinExistence type="predicted"/>
<name>A0A0B6Y8X3_9EUPU</name>
<dbReference type="EMBL" id="HACG01005708">
    <property type="protein sequence ID" value="CEK52573.1"/>
    <property type="molecule type" value="Transcribed_RNA"/>
</dbReference>
<evidence type="ECO:0000313" key="1">
    <source>
        <dbReference type="EMBL" id="CEK52573.1"/>
    </source>
</evidence>
<feature type="non-terminal residue" evidence="1">
    <location>
        <position position="1"/>
    </location>
</feature>
<dbReference type="AlphaFoldDB" id="A0A0B6Y8X3"/>
<sequence>SSVESSRILQTELDKMSWELRKLISSQLNFDSISPSLVLQDFEEIIKTCSKENFFANQKNRQALDDMIVSSLLKHVDDFVNMRQVMSEMETKILVSIRD</sequence>